<keyword evidence="1" id="KW-0238">DNA-binding</keyword>
<evidence type="ECO:0000313" key="4">
    <source>
        <dbReference type="EMBL" id="CBH23653.1"/>
    </source>
</evidence>
<name>D5H6J8_SALRM</name>
<protein>
    <submittedName>
        <fullName evidence="4">Transcriptional regulator, AbrB family protein</fullName>
    </submittedName>
</protein>
<dbReference type="Proteomes" id="UP000000933">
    <property type="component" value="Chromosome"/>
</dbReference>
<dbReference type="SMART" id="SM00966">
    <property type="entry name" value="SpoVT_AbrB"/>
    <property type="match status" value="1"/>
</dbReference>
<dbReference type="EMBL" id="FP565814">
    <property type="protein sequence ID" value="CBH23653.1"/>
    <property type="molecule type" value="Genomic_DNA"/>
</dbReference>
<dbReference type="HOGENOM" id="CLU_1936638_0_0_10"/>
<dbReference type="NCBIfam" id="TIGR01439">
    <property type="entry name" value="lp_hng_hel_AbrB"/>
    <property type="match status" value="1"/>
</dbReference>
<evidence type="ECO:0000259" key="3">
    <source>
        <dbReference type="PROSITE" id="PS51740"/>
    </source>
</evidence>
<dbReference type="AlphaFoldDB" id="D5H6J8"/>
<evidence type="ECO:0000256" key="2">
    <source>
        <dbReference type="SAM" id="MobiDB-lite"/>
    </source>
</evidence>
<feature type="region of interest" description="Disordered" evidence="2">
    <location>
        <begin position="1"/>
        <end position="29"/>
    </location>
</feature>
<accession>D5H6J8</accession>
<feature type="compositionally biased region" description="Polar residues" evidence="2">
    <location>
        <begin position="93"/>
        <end position="114"/>
    </location>
</feature>
<feature type="region of interest" description="Disordered" evidence="2">
    <location>
        <begin position="80"/>
        <end position="130"/>
    </location>
</feature>
<dbReference type="GO" id="GO:0003677">
    <property type="term" value="F:DNA binding"/>
    <property type="evidence" value="ECO:0007669"/>
    <property type="project" value="UniProtKB-UniRule"/>
</dbReference>
<feature type="compositionally biased region" description="Polar residues" evidence="2">
    <location>
        <begin position="1"/>
        <end position="15"/>
    </location>
</feature>
<reference evidence="4 5" key="1">
    <citation type="journal article" date="2010" name="ISME J.">
        <title>Fine-scale evolution: genomic, phenotypic and ecological differentiation in two coexisting Salinibacter ruber strains.</title>
        <authorList>
            <person name="Pena A."/>
            <person name="Teeling H."/>
            <person name="Huerta-Cepas J."/>
            <person name="Santos F."/>
            <person name="Yarza P."/>
            <person name="Brito-Echeverria J."/>
            <person name="Lucio M."/>
            <person name="Schmitt-Kopplin P."/>
            <person name="Meseguer I."/>
            <person name="Schenowitz C."/>
            <person name="Dossat C."/>
            <person name="Barbe V."/>
            <person name="Dopazo J."/>
            <person name="Rossello-Mora R."/>
            <person name="Schuler M."/>
            <person name="Glockner F.O."/>
            <person name="Amann R."/>
            <person name="Gabaldon T."/>
            <person name="Anton J."/>
        </authorList>
    </citation>
    <scope>NUCLEOTIDE SEQUENCE [LARGE SCALE GENOMIC DNA]</scope>
    <source>
        <strain evidence="4 5">M8</strain>
    </source>
</reference>
<sequence>MMPTSTLTSRGQTTIPKPIREAPGLQPGDRVEFTLEGDRVLLRRAGADLSSLDGMLGHLGQEPVSIEDMNEAIQEAASENVMAPEVGGGEASLESTRTFSSGTSRVIIPSSTGPRSGILSQAVHRKTRVT</sequence>
<dbReference type="InterPro" id="IPR037914">
    <property type="entry name" value="SpoVT-AbrB_sf"/>
</dbReference>
<dbReference type="KEGG" id="srm:SRM_00732"/>
<proteinExistence type="predicted"/>
<dbReference type="Pfam" id="PF04014">
    <property type="entry name" value="MazE_antitoxin"/>
    <property type="match status" value="1"/>
</dbReference>
<dbReference type="SUPFAM" id="SSF89447">
    <property type="entry name" value="AbrB/MazE/MraZ-like"/>
    <property type="match status" value="1"/>
</dbReference>
<dbReference type="InterPro" id="IPR007159">
    <property type="entry name" value="SpoVT-AbrB_dom"/>
</dbReference>
<organism evidence="4 5">
    <name type="scientific">Salinibacter ruber (strain M8)</name>
    <dbReference type="NCBI Taxonomy" id="761659"/>
    <lineage>
        <taxon>Bacteria</taxon>
        <taxon>Pseudomonadati</taxon>
        <taxon>Rhodothermota</taxon>
        <taxon>Rhodothermia</taxon>
        <taxon>Rhodothermales</taxon>
        <taxon>Salinibacteraceae</taxon>
        <taxon>Salinibacter</taxon>
    </lineage>
</organism>
<gene>
    <name evidence="4" type="ordered locus">SRM_00732</name>
</gene>
<dbReference type="PROSITE" id="PS51740">
    <property type="entry name" value="SPOVT_ABRB"/>
    <property type="match status" value="1"/>
</dbReference>
<feature type="domain" description="SpoVT-AbrB" evidence="3">
    <location>
        <begin position="2"/>
        <end position="47"/>
    </location>
</feature>
<evidence type="ECO:0000256" key="1">
    <source>
        <dbReference type="PROSITE-ProRule" id="PRU01076"/>
    </source>
</evidence>
<dbReference type="Gene3D" id="2.10.260.10">
    <property type="match status" value="1"/>
</dbReference>
<evidence type="ECO:0000313" key="5">
    <source>
        <dbReference type="Proteomes" id="UP000000933"/>
    </source>
</evidence>
<reference evidence="5" key="2">
    <citation type="submission" date="2010-04" db="EMBL/GenBank/DDBJ databases">
        <title>Genome sequence of Salinibacter ruber M8.</title>
        <authorList>
            <consortium name="Genoscope"/>
        </authorList>
    </citation>
    <scope>NUCLEOTIDE SEQUENCE [LARGE SCALE GENOMIC DNA]</scope>
    <source>
        <strain evidence="5">M8</strain>
    </source>
</reference>